<dbReference type="AlphaFoldDB" id="A0A1Y2BDU3"/>
<dbReference type="OrthoDB" id="2570610at2759"/>
<dbReference type="Proteomes" id="UP000193986">
    <property type="component" value="Unassembled WGS sequence"/>
</dbReference>
<dbReference type="EMBL" id="MCFC01000008">
    <property type="protein sequence ID" value="ORY32886.1"/>
    <property type="molecule type" value="Genomic_DNA"/>
</dbReference>
<reference evidence="2 3" key="1">
    <citation type="submission" date="2016-07" db="EMBL/GenBank/DDBJ databases">
        <title>Pervasive Adenine N6-methylation of Active Genes in Fungi.</title>
        <authorList>
            <consortium name="DOE Joint Genome Institute"/>
            <person name="Mondo S.J."/>
            <person name="Dannebaum R.O."/>
            <person name="Kuo R.C."/>
            <person name="Labutti K."/>
            <person name="Haridas S."/>
            <person name="Kuo A."/>
            <person name="Salamov A."/>
            <person name="Ahrendt S.R."/>
            <person name="Lipzen A."/>
            <person name="Sullivan W."/>
            <person name="Andreopoulos W.B."/>
            <person name="Clum A."/>
            <person name="Lindquist E."/>
            <person name="Daum C."/>
            <person name="Ramamoorthy G.K."/>
            <person name="Gryganskyi A."/>
            <person name="Culley D."/>
            <person name="Magnuson J.K."/>
            <person name="James T.Y."/>
            <person name="O'Malley M.A."/>
            <person name="Stajich J.E."/>
            <person name="Spatafora J.W."/>
            <person name="Visel A."/>
            <person name="Grigoriev I.V."/>
        </authorList>
    </citation>
    <scope>NUCLEOTIDE SEQUENCE [LARGE SCALE GENOMIC DNA]</scope>
    <source>
        <strain evidence="2 3">68-887.2</strain>
    </source>
</reference>
<dbReference type="InParanoid" id="A0A1Y2BDU3"/>
<accession>A0A1Y2BDU3</accession>
<evidence type="ECO:0000256" key="1">
    <source>
        <dbReference type="SAM" id="MobiDB-lite"/>
    </source>
</evidence>
<name>A0A1Y2BDU3_9TREE</name>
<evidence type="ECO:0000313" key="2">
    <source>
        <dbReference type="EMBL" id="ORY32886.1"/>
    </source>
</evidence>
<protein>
    <submittedName>
        <fullName evidence="2">Uncharacterized protein</fullName>
    </submittedName>
</protein>
<evidence type="ECO:0000313" key="3">
    <source>
        <dbReference type="Proteomes" id="UP000193986"/>
    </source>
</evidence>
<comment type="caution">
    <text evidence="2">The sequence shown here is derived from an EMBL/GenBank/DDBJ whole genome shotgun (WGS) entry which is preliminary data.</text>
</comment>
<feature type="region of interest" description="Disordered" evidence="1">
    <location>
        <begin position="51"/>
        <end position="75"/>
    </location>
</feature>
<keyword evidence="3" id="KW-1185">Reference proteome</keyword>
<proteinExistence type="predicted"/>
<organism evidence="2 3">
    <name type="scientific">Naematelia encephala</name>
    <dbReference type="NCBI Taxonomy" id="71784"/>
    <lineage>
        <taxon>Eukaryota</taxon>
        <taxon>Fungi</taxon>
        <taxon>Dikarya</taxon>
        <taxon>Basidiomycota</taxon>
        <taxon>Agaricomycotina</taxon>
        <taxon>Tremellomycetes</taxon>
        <taxon>Tremellales</taxon>
        <taxon>Naemateliaceae</taxon>
        <taxon>Naematelia</taxon>
    </lineage>
</organism>
<sequence length="356" mass="40687">MRLNLDPVKHTDLPAAFRLVRQVLKTQPRSFRDILSAGVQLYEAENPEFAQQRRRAEAQQLGASTSTSATITKAAPKGSAMARMLALSKKGAEPKMQRKLELEVEEHAIPPAHPWVSTNFFKRRILPVLSSQNLIVLRSQPTSSLAIRRNEPRRSKYEWQLAPKTRLHNTDAHWEKLVSGEHPGAVGGEYKAHLEQEQALRREQAFNEKRANRTDRDVVQWMERPPELTTKLQRMHLSTRRRRNRDGKEMRAIMRRYEYDLERGLDLNSEEGKQTRLAVDLALRRLSGYEGSKRQGKDKRDEIRKRRKLAAVRLAKGTKKVRASVGDLKGVKAVDTHAHGVVSEEAKASENVNINA</sequence>
<gene>
    <name evidence="2" type="ORF">BCR39DRAFT_522287</name>
</gene>
<feature type="compositionally biased region" description="Low complexity" evidence="1">
    <location>
        <begin position="58"/>
        <end position="75"/>
    </location>
</feature>